<evidence type="ECO:0000256" key="2">
    <source>
        <dbReference type="SAM" id="Phobius"/>
    </source>
</evidence>
<evidence type="ECO:0000313" key="3">
    <source>
        <dbReference type="EMBL" id="KAK7027927.1"/>
    </source>
</evidence>
<evidence type="ECO:0000313" key="4">
    <source>
        <dbReference type="Proteomes" id="UP001383192"/>
    </source>
</evidence>
<organism evidence="3 4">
    <name type="scientific">Paramarasmius palmivorus</name>
    <dbReference type="NCBI Taxonomy" id="297713"/>
    <lineage>
        <taxon>Eukaryota</taxon>
        <taxon>Fungi</taxon>
        <taxon>Dikarya</taxon>
        <taxon>Basidiomycota</taxon>
        <taxon>Agaricomycotina</taxon>
        <taxon>Agaricomycetes</taxon>
        <taxon>Agaricomycetidae</taxon>
        <taxon>Agaricales</taxon>
        <taxon>Marasmiineae</taxon>
        <taxon>Marasmiaceae</taxon>
        <taxon>Paramarasmius</taxon>
    </lineage>
</organism>
<feature type="transmembrane region" description="Helical" evidence="2">
    <location>
        <begin position="12"/>
        <end position="34"/>
    </location>
</feature>
<evidence type="ECO:0000256" key="1">
    <source>
        <dbReference type="SAM" id="MobiDB-lite"/>
    </source>
</evidence>
<keyword evidence="2" id="KW-0472">Membrane</keyword>
<name>A0AAW0BNW7_9AGAR</name>
<proteinExistence type="predicted"/>
<dbReference type="AlphaFoldDB" id="A0AAW0BNW7"/>
<comment type="caution">
    <text evidence="3">The sequence shown here is derived from an EMBL/GenBank/DDBJ whole genome shotgun (WGS) entry which is preliminary data.</text>
</comment>
<feature type="region of interest" description="Disordered" evidence="1">
    <location>
        <begin position="66"/>
        <end position="143"/>
    </location>
</feature>
<gene>
    <name evidence="3" type="ORF">VNI00_015143</name>
</gene>
<keyword evidence="4" id="KW-1185">Reference proteome</keyword>
<accession>A0AAW0BNW7</accession>
<reference evidence="3 4" key="1">
    <citation type="submission" date="2024-01" db="EMBL/GenBank/DDBJ databases">
        <title>A draft genome for a cacao thread blight-causing isolate of Paramarasmius palmivorus.</title>
        <authorList>
            <person name="Baruah I.K."/>
            <person name="Bukari Y."/>
            <person name="Amoako-Attah I."/>
            <person name="Meinhardt L.W."/>
            <person name="Bailey B.A."/>
            <person name="Cohen S.P."/>
        </authorList>
    </citation>
    <scope>NUCLEOTIDE SEQUENCE [LARGE SCALE GENOMIC DNA]</scope>
    <source>
        <strain evidence="3 4">GH-12</strain>
    </source>
</reference>
<keyword evidence="2" id="KW-0812">Transmembrane</keyword>
<feature type="compositionally biased region" description="Polar residues" evidence="1">
    <location>
        <begin position="66"/>
        <end position="85"/>
    </location>
</feature>
<dbReference type="EMBL" id="JAYKXP010000093">
    <property type="protein sequence ID" value="KAK7027927.1"/>
    <property type="molecule type" value="Genomic_DNA"/>
</dbReference>
<protein>
    <submittedName>
        <fullName evidence="3">Uncharacterized protein</fullName>
    </submittedName>
</protein>
<keyword evidence="2" id="KW-1133">Transmembrane helix</keyword>
<sequence length="143" mass="16442">MPIPSEEPPILVIVVVTIGAIFLIIVVIPLYVYYHRRHSNRLGNDSTTLHIIARFLTIMHFCTNLSQRQRESQPQMDNSARGNTQRVERHDEEVPPDTLPPRQPRFRRHEDSGWRPRYPPPPPSESGSSNIIDVPPDYETAIS</sequence>
<dbReference type="Proteomes" id="UP001383192">
    <property type="component" value="Unassembled WGS sequence"/>
</dbReference>